<accession>A0A024GLJ7</accession>
<reference evidence="2 3" key="1">
    <citation type="submission" date="2012-05" db="EMBL/GenBank/DDBJ databases">
        <title>Recombination and specialization in a pathogen metapopulation.</title>
        <authorList>
            <person name="Gardiner A."/>
            <person name="Kemen E."/>
            <person name="Schultz-Larsen T."/>
            <person name="MacLean D."/>
            <person name="Van Oosterhout C."/>
            <person name="Jones J.D.G."/>
        </authorList>
    </citation>
    <scope>NUCLEOTIDE SEQUENCE [LARGE SCALE GENOMIC DNA]</scope>
    <source>
        <strain evidence="2 3">Ac Nc2</strain>
    </source>
</reference>
<feature type="region of interest" description="Disordered" evidence="1">
    <location>
        <begin position="37"/>
        <end position="136"/>
    </location>
</feature>
<name>A0A024GLJ7_9STRA</name>
<sequence>MRVTKIAYLITSFYASQYSCEELPERELATSLRFLKPADTSKGSNSGDPNTKPIPQVRRYLKCDDDDEPDSGSGGKGNEGEQNKESGQEEAKRRKQKHKEHEKKKKEKREREKREREERERREREKKSKNQENQGQ</sequence>
<feature type="compositionally biased region" description="Basic and acidic residues" evidence="1">
    <location>
        <begin position="109"/>
        <end position="130"/>
    </location>
</feature>
<keyword evidence="3" id="KW-1185">Reference proteome</keyword>
<proteinExistence type="predicted"/>
<evidence type="ECO:0000313" key="2">
    <source>
        <dbReference type="EMBL" id="CCI47753.1"/>
    </source>
</evidence>
<dbReference type="EMBL" id="CAIX01000184">
    <property type="protein sequence ID" value="CCI47753.1"/>
    <property type="molecule type" value="Genomic_DNA"/>
</dbReference>
<dbReference type="Proteomes" id="UP000053237">
    <property type="component" value="Unassembled WGS sequence"/>
</dbReference>
<feature type="compositionally biased region" description="Basic residues" evidence="1">
    <location>
        <begin position="93"/>
        <end position="108"/>
    </location>
</feature>
<dbReference type="AlphaFoldDB" id="A0A024GLJ7"/>
<evidence type="ECO:0000313" key="3">
    <source>
        <dbReference type="Proteomes" id="UP000053237"/>
    </source>
</evidence>
<comment type="caution">
    <text evidence="2">The sequence shown here is derived from an EMBL/GenBank/DDBJ whole genome shotgun (WGS) entry which is preliminary data.</text>
</comment>
<organism evidence="2 3">
    <name type="scientific">Albugo candida</name>
    <dbReference type="NCBI Taxonomy" id="65357"/>
    <lineage>
        <taxon>Eukaryota</taxon>
        <taxon>Sar</taxon>
        <taxon>Stramenopiles</taxon>
        <taxon>Oomycota</taxon>
        <taxon>Peronosporomycetes</taxon>
        <taxon>Albuginales</taxon>
        <taxon>Albuginaceae</taxon>
        <taxon>Albugo</taxon>
    </lineage>
</organism>
<gene>
    <name evidence="2" type="ORF">BN9_087690</name>
</gene>
<evidence type="ECO:0000256" key="1">
    <source>
        <dbReference type="SAM" id="MobiDB-lite"/>
    </source>
</evidence>
<feature type="compositionally biased region" description="Basic and acidic residues" evidence="1">
    <location>
        <begin position="78"/>
        <end position="92"/>
    </location>
</feature>
<dbReference type="InParanoid" id="A0A024GLJ7"/>
<protein>
    <submittedName>
        <fullName evidence="2">Uncharacterized protein</fullName>
    </submittedName>
</protein>